<evidence type="ECO:0000256" key="9">
    <source>
        <dbReference type="ARBA" id="ARBA00023251"/>
    </source>
</evidence>
<feature type="transmembrane region" description="Helical" evidence="10">
    <location>
        <begin position="14"/>
        <end position="34"/>
    </location>
</feature>
<protein>
    <recommendedName>
        <fullName evidence="3">Multidrug export protein MepA</fullName>
    </recommendedName>
</protein>
<dbReference type="EMBL" id="JAQIFT010000043">
    <property type="protein sequence ID" value="MDA3731901.1"/>
    <property type="molecule type" value="Genomic_DNA"/>
</dbReference>
<evidence type="ECO:0000256" key="6">
    <source>
        <dbReference type="ARBA" id="ARBA00022692"/>
    </source>
</evidence>
<feature type="transmembrane region" description="Helical" evidence="10">
    <location>
        <begin position="383"/>
        <end position="407"/>
    </location>
</feature>
<evidence type="ECO:0000256" key="3">
    <source>
        <dbReference type="ARBA" id="ARBA00022106"/>
    </source>
</evidence>
<dbReference type="InterPro" id="IPR051327">
    <property type="entry name" value="MATE_MepA_subfamily"/>
</dbReference>
<feature type="transmembrane region" description="Helical" evidence="10">
    <location>
        <begin position="54"/>
        <end position="76"/>
    </location>
</feature>
<keyword evidence="4" id="KW-0813">Transport</keyword>
<organism evidence="11 12">
    <name type="scientific">Holtiella tumoricola</name>
    <dbReference type="NCBI Taxonomy" id="3018743"/>
    <lineage>
        <taxon>Bacteria</taxon>
        <taxon>Bacillati</taxon>
        <taxon>Bacillota</taxon>
        <taxon>Clostridia</taxon>
        <taxon>Lachnospirales</taxon>
        <taxon>Cellulosilyticaceae</taxon>
        <taxon>Holtiella</taxon>
    </lineage>
</organism>
<evidence type="ECO:0000313" key="12">
    <source>
        <dbReference type="Proteomes" id="UP001169242"/>
    </source>
</evidence>
<comment type="caution">
    <text evidence="11">The sequence shown here is derived from an EMBL/GenBank/DDBJ whole genome shotgun (WGS) entry which is preliminary data.</text>
</comment>
<dbReference type="CDD" id="cd13143">
    <property type="entry name" value="MATE_MepA_like"/>
    <property type="match status" value="1"/>
</dbReference>
<accession>A0AA42DN46</accession>
<dbReference type="GO" id="GO:0015297">
    <property type="term" value="F:antiporter activity"/>
    <property type="evidence" value="ECO:0007669"/>
    <property type="project" value="InterPro"/>
</dbReference>
<proteinExistence type="inferred from homology"/>
<feature type="transmembrane region" description="Helical" evidence="10">
    <location>
        <begin position="353"/>
        <end position="371"/>
    </location>
</feature>
<name>A0AA42DN46_9FIRM</name>
<evidence type="ECO:0000256" key="8">
    <source>
        <dbReference type="ARBA" id="ARBA00023136"/>
    </source>
</evidence>
<comment type="similarity">
    <text evidence="2">Belongs to the multi antimicrobial extrusion (MATE) (TC 2.A.66.1) family. MepA subfamily.</text>
</comment>
<evidence type="ECO:0000256" key="4">
    <source>
        <dbReference type="ARBA" id="ARBA00022448"/>
    </source>
</evidence>
<feature type="transmembrane region" description="Helical" evidence="10">
    <location>
        <begin position="134"/>
        <end position="156"/>
    </location>
</feature>
<evidence type="ECO:0000256" key="5">
    <source>
        <dbReference type="ARBA" id="ARBA00022475"/>
    </source>
</evidence>
<dbReference type="PANTHER" id="PTHR43823:SF3">
    <property type="entry name" value="MULTIDRUG EXPORT PROTEIN MEPA"/>
    <property type="match status" value="1"/>
</dbReference>
<feature type="transmembrane region" description="Helical" evidence="10">
    <location>
        <begin position="163"/>
        <end position="183"/>
    </location>
</feature>
<gene>
    <name evidence="11" type="ORF">PBV87_10460</name>
</gene>
<dbReference type="RefSeq" id="WP_271012213.1">
    <property type="nucleotide sequence ID" value="NZ_JAQIFT010000043.1"/>
</dbReference>
<feature type="transmembrane region" description="Helical" evidence="10">
    <location>
        <begin position="413"/>
        <end position="432"/>
    </location>
</feature>
<comment type="subcellular location">
    <subcellularLocation>
        <location evidence="1">Cell membrane</location>
        <topology evidence="1">Multi-pass membrane protein</topology>
    </subcellularLocation>
</comment>
<dbReference type="GO" id="GO:0042910">
    <property type="term" value="F:xenobiotic transmembrane transporter activity"/>
    <property type="evidence" value="ECO:0007669"/>
    <property type="project" value="InterPro"/>
</dbReference>
<dbReference type="InterPro" id="IPR048279">
    <property type="entry name" value="MdtK-like"/>
</dbReference>
<keyword evidence="12" id="KW-1185">Reference proteome</keyword>
<evidence type="ECO:0000256" key="10">
    <source>
        <dbReference type="SAM" id="Phobius"/>
    </source>
</evidence>
<keyword evidence="8 10" id="KW-0472">Membrane</keyword>
<dbReference type="PIRSF" id="PIRSF006603">
    <property type="entry name" value="DinF"/>
    <property type="match status" value="1"/>
</dbReference>
<evidence type="ECO:0000256" key="1">
    <source>
        <dbReference type="ARBA" id="ARBA00004651"/>
    </source>
</evidence>
<keyword evidence="9" id="KW-0046">Antibiotic resistance</keyword>
<keyword evidence="5" id="KW-1003">Cell membrane</keyword>
<feature type="transmembrane region" description="Helical" evidence="10">
    <location>
        <begin position="243"/>
        <end position="263"/>
    </location>
</feature>
<evidence type="ECO:0000256" key="2">
    <source>
        <dbReference type="ARBA" id="ARBA00008417"/>
    </source>
</evidence>
<feature type="transmembrane region" description="Helical" evidence="10">
    <location>
        <begin position="189"/>
        <end position="212"/>
    </location>
</feature>
<evidence type="ECO:0000313" key="11">
    <source>
        <dbReference type="EMBL" id="MDA3731901.1"/>
    </source>
</evidence>
<reference evidence="11" key="1">
    <citation type="journal article" date="2023" name="Int. J. Syst. Evol. Microbiol.">
        <title>&lt;i&gt;Holtiella tumoricola&lt;/i&gt; gen. nov. sp. nov., isolated from a human clinical sample.</title>
        <authorList>
            <person name="Allen-Vercoe E."/>
            <person name="Daigneault M.C."/>
            <person name="Vancuren S.J."/>
            <person name="Cochrane K."/>
            <person name="O'Neal L.L."/>
            <person name="Sankaranarayanan K."/>
            <person name="Lawson P.A."/>
        </authorList>
    </citation>
    <scope>NUCLEOTIDE SEQUENCE</scope>
    <source>
        <strain evidence="11">CC70A</strain>
    </source>
</reference>
<dbReference type="Pfam" id="PF01554">
    <property type="entry name" value="MatE"/>
    <property type="match status" value="2"/>
</dbReference>
<evidence type="ECO:0000256" key="7">
    <source>
        <dbReference type="ARBA" id="ARBA00022989"/>
    </source>
</evidence>
<dbReference type="GO" id="GO:0046677">
    <property type="term" value="P:response to antibiotic"/>
    <property type="evidence" value="ECO:0007669"/>
    <property type="project" value="UniProtKB-KW"/>
</dbReference>
<keyword evidence="7 10" id="KW-1133">Transmembrane helix</keyword>
<dbReference type="InterPro" id="IPR002528">
    <property type="entry name" value="MATE_fam"/>
</dbReference>
<feature type="transmembrane region" description="Helical" evidence="10">
    <location>
        <begin position="269"/>
        <end position="290"/>
    </location>
</feature>
<feature type="transmembrane region" description="Helical" evidence="10">
    <location>
        <begin position="96"/>
        <end position="114"/>
    </location>
</feature>
<feature type="transmembrane region" description="Helical" evidence="10">
    <location>
        <begin position="311"/>
        <end position="333"/>
    </location>
</feature>
<dbReference type="AlphaFoldDB" id="A0AA42DN46"/>
<sequence>MTSSYQRPVTFKNIMRFAIPTIIMSVFTSLYTMIDGLFVSNLIGTQALSSINLVAPILSLITAISAMLATGGSAVIMRKMGEQKAPEAKQDFTMLILTNVVIGVVMMILGYLFMDTIFASMNISPNVLNYCKTYLSHYLLFTIPVLLMYNFSLYMIAADKSKLSLICSIAGGVTNIVLDYLLIAVLDMGIGGAALATGTGYSITAIAGLIIFSNKKNLLHFVKPVFRWHTLVKTSTNGISEMATSLVTGVVTLMFNAAMLKYVGEDGVAAITIIMYVLMFACSFYTGYAYGVAPMISYYYGEDNHDKLRRLIKLSFTFIGSVSILSAIGSFIATPQMVNIFTRPDNPVYDIAITGNKICSLALLFVGFNIFASGMFTALSNGIVSAALALSRSFVFMVIAISILPLVFGMTGLWFATPFAECLGLLMAAFFFKRYQKQYRY</sequence>
<dbReference type="GO" id="GO:0005886">
    <property type="term" value="C:plasma membrane"/>
    <property type="evidence" value="ECO:0007669"/>
    <property type="project" value="UniProtKB-SubCell"/>
</dbReference>
<dbReference type="PANTHER" id="PTHR43823">
    <property type="entry name" value="SPORULATION PROTEIN YKVU"/>
    <property type="match status" value="1"/>
</dbReference>
<dbReference type="Proteomes" id="UP001169242">
    <property type="component" value="Unassembled WGS sequence"/>
</dbReference>
<dbReference type="InterPro" id="IPR045070">
    <property type="entry name" value="MATE_MepA-like"/>
</dbReference>
<keyword evidence="6 10" id="KW-0812">Transmembrane</keyword>